<keyword evidence="5" id="KW-1185">Reference proteome</keyword>
<evidence type="ECO:0000256" key="2">
    <source>
        <dbReference type="ARBA" id="ARBA00012135"/>
    </source>
</evidence>
<gene>
    <name evidence="4" type="primary">thiD</name>
    <name evidence="4" type="ORF">H7849_09155</name>
</gene>
<keyword evidence="4" id="KW-0808">Transferase</keyword>
<dbReference type="EC" id="2.7.1.49" evidence="2"/>
<protein>
    <recommendedName>
        <fullName evidence="2">hydroxymethylpyrimidine kinase</fullName>
        <ecNumber evidence="2">2.7.1.49</ecNumber>
    </recommendedName>
</protein>
<dbReference type="InterPro" id="IPR029056">
    <property type="entry name" value="Ribokinase-like"/>
</dbReference>
<dbReference type="KEGG" id="adin:H7849_09155"/>
<keyword evidence="4" id="KW-0418">Kinase</keyword>
<evidence type="ECO:0000313" key="5">
    <source>
        <dbReference type="Proteomes" id="UP000515312"/>
    </source>
</evidence>
<dbReference type="InterPro" id="IPR013749">
    <property type="entry name" value="PM/HMP-P_kinase-1"/>
</dbReference>
<evidence type="ECO:0000313" key="4">
    <source>
        <dbReference type="EMBL" id="QNI34047.1"/>
    </source>
</evidence>
<dbReference type="SUPFAM" id="SSF53613">
    <property type="entry name" value="Ribokinase-like"/>
    <property type="match status" value="1"/>
</dbReference>
<proteinExistence type="predicted"/>
<dbReference type="RefSeq" id="WP_186745891.1">
    <property type="nucleotide sequence ID" value="NZ_CP060394.1"/>
</dbReference>
<dbReference type="GO" id="GO:0008902">
    <property type="term" value="F:hydroxymethylpyrimidine kinase activity"/>
    <property type="evidence" value="ECO:0007669"/>
    <property type="project" value="UniProtKB-EC"/>
</dbReference>
<evidence type="ECO:0000259" key="3">
    <source>
        <dbReference type="Pfam" id="PF08543"/>
    </source>
</evidence>
<organism evidence="4 5">
    <name type="scientific">Alloacidobacterium dinghuense</name>
    <dbReference type="NCBI Taxonomy" id="2763107"/>
    <lineage>
        <taxon>Bacteria</taxon>
        <taxon>Pseudomonadati</taxon>
        <taxon>Acidobacteriota</taxon>
        <taxon>Terriglobia</taxon>
        <taxon>Terriglobales</taxon>
        <taxon>Acidobacteriaceae</taxon>
        <taxon>Alloacidobacterium</taxon>
    </lineage>
</organism>
<dbReference type="GO" id="GO:0009228">
    <property type="term" value="P:thiamine biosynthetic process"/>
    <property type="evidence" value="ECO:0007669"/>
    <property type="project" value="InterPro"/>
</dbReference>
<dbReference type="GO" id="GO:0005829">
    <property type="term" value="C:cytosol"/>
    <property type="evidence" value="ECO:0007669"/>
    <property type="project" value="TreeGrafter"/>
</dbReference>
<dbReference type="PANTHER" id="PTHR20858:SF17">
    <property type="entry name" value="HYDROXYMETHYLPYRIMIDINE_PHOSPHOMETHYLPYRIMIDINE KINASE THI20-RELATED"/>
    <property type="match status" value="1"/>
</dbReference>
<dbReference type="InterPro" id="IPR004399">
    <property type="entry name" value="HMP/HMP-P_kinase_dom"/>
</dbReference>
<dbReference type="Proteomes" id="UP000515312">
    <property type="component" value="Chromosome"/>
</dbReference>
<reference evidence="4 5" key="1">
    <citation type="submission" date="2020-08" db="EMBL/GenBank/DDBJ databases">
        <title>Edaphobacter telluris sp. nov. and Acidobacterium dinghuensis sp. nov., two acidobacteria isolated from forest soil.</title>
        <authorList>
            <person name="Fu J."/>
            <person name="Qiu L."/>
        </authorList>
    </citation>
    <scope>NUCLEOTIDE SEQUENCE [LARGE SCALE GENOMIC DNA]</scope>
    <source>
        <strain evidence="4">4Y35</strain>
    </source>
</reference>
<sequence length="285" mass="30426">MNEYAQAEIHERNKVSGQPIALTIAGFDPSSGAGITADLKVFAAHDIYGMACITALTVQSTLGVRRVEPVAPETIRETLACLRDDVMPAGVKIGMQATAEAVTETARFLAESGIDRRRVVLDPVNRSSSGGELLSSEGLARLQSELLAHVGWITPNVEELAQLTADEPLSRAEIPLASARLQNLARQGGNPDLHVVVTGGHLDRPDDFLLTPDGRESWLKGERVETQSTHGTGCAFSSAILCQLMRGIEAKQAVTNAKAYVTAALRAAYPVGQGKGPMHHLYRLG</sequence>
<dbReference type="AlphaFoldDB" id="A0A7G8BNC7"/>
<comment type="pathway">
    <text evidence="1">Cofactor biosynthesis; thiamine diphosphate biosynthesis.</text>
</comment>
<dbReference type="Gene3D" id="3.40.1190.20">
    <property type="match status" value="1"/>
</dbReference>
<dbReference type="CDD" id="cd01169">
    <property type="entry name" value="HMPP_kinase"/>
    <property type="match status" value="1"/>
</dbReference>
<name>A0A7G8BNC7_9BACT</name>
<accession>A0A7G8BNC7</accession>
<dbReference type="EMBL" id="CP060394">
    <property type="protein sequence ID" value="QNI34047.1"/>
    <property type="molecule type" value="Genomic_DNA"/>
</dbReference>
<dbReference type="PANTHER" id="PTHR20858">
    <property type="entry name" value="PHOSPHOMETHYLPYRIMIDINE KINASE"/>
    <property type="match status" value="1"/>
</dbReference>
<evidence type="ECO:0000256" key="1">
    <source>
        <dbReference type="ARBA" id="ARBA00004948"/>
    </source>
</evidence>
<dbReference type="GO" id="GO:0008972">
    <property type="term" value="F:phosphomethylpyrimidine kinase activity"/>
    <property type="evidence" value="ECO:0007669"/>
    <property type="project" value="InterPro"/>
</dbReference>
<dbReference type="Pfam" id="PF08543">
    <property type="entry name" value="Phos_pyr_kin"/>
    <property type="match status" value="1"/>
</dbReference>
<feature type="domain" description="Pyridoxamine kinase/Phosphomethylpyrimidine kinase" evidence="3">
    <location>
        <begin position="28"/>
        <end position="279"/>
    </location>
</feature>
<dbReference type="NCBIfam" id="TIGR00097">
    <property type="entry name" value="HMP-P_kinase"/>
    <property type="match status" value="1"/>
</dbReference>